<feature type="domain" description="CENP-V/GFA" evidence="5">
    <location>
        <begin position="2"/>
        <end position="118"/>
    </location>
</feature>
<dbReference type="RefSeq" id="WP_138856575.1">
    <property type="nucleotide sequence ID" value="NZ_CP040709.1"/>
</dbReference>
<sequence>MLEGGCSCGAVRFAIEVTRPDVYVCHCSICRRSSGSNGVAVLVLPNAQFRWLQGEDQVATWRKPGADWQTWFCRHCGARLPGSNDAERMFIPAGALDEQTVGLRVAHHIWVDSRAEWDEIGDAGQQHPEGIHS</sequence>
<dbReference type="OrthoDB" id="327703at2"/>
<dbReference type="EMBL" id="JACHHO010000004">
    <property type="protein sequence ID" value="MBB5205495.1"/>
    <property type="molecule type" value="Genomic_DNA"/>
</dbReference>
<evidence type="ECO:0000256" key="3">
    <source>
        <dbReference type="ARBA" id="ARBA00022833"/>
    </source>
</evidence>
<reference evidence="6 7" key="1">
    <citation type="submission" date="2020-08" db="EMBL/GenBank/DDBJ databases">
        <title>Genomic Encyclopedia of Type Strains, Phase IV (KMG-IV): sequencing the most valuable type-strain genomes for metagenomic binning, comparative biology and taxonomic classification.</title>
        <authorList>
            <person name="Goeker M."/>
        </authorList>
    </citation>
    <scope>NUCLEOTIDE SEQUENCE [LARGE SCALE GENOMIC DNA]</scope>
    <source>
        <strain evidence="6 7">DSM 23958</strain>
    </source>
</reference>
<evidence type="ECO:0000256" key="1">
    <source>
        <dbReference type="ARBA" id="ARBA00005495"/>
    </source>
</evidence>
<dbReference type="SUPFAM" id="SSF51316">
    <property type="entry name" value="Mss4-like"/>
    <property type="match status" value="1"/>
</dbReference>
<keyword evidence="7" id="KW-1185">Reference proteome</keyword>
<keyword evidence="4" id="KW-0456">Lyase</keyword>
<dbReference type="Pfam" id="PF04828">
    <property type="entry name" value="GFA"/>
    <property type="match status" value="1"/>
</dbReference>
<comment type="similarity">
    <text evidence="1">Belongs to the Gfa family.</text>
</comment>
<dbReference type="GO" id="GO:0016846">
    <property type="term" value="F:carbon-sulfur lyase activity"/>
    <property type="evidence" value="ECO:0007669"/>
    <property type="project" value="InterPro"/>
</dbReference>
<evidence type="ECO:0000256" key="2">
    <source>
        <dbReference type="ARBA" id="ARBA00022723"/>
    </source>
</evidence>
<protein>
    <recommendedName>
        <fullName evidence="5">CENP-V/GFA domain-containing protein</fullName>
    </recommendedName>
</protein>
<dbReference type="PROSITE" id="PS51891">
    <property type="entry name" value="CENP_V_GFA"/>
    <property type="match status" value="1"/>
</dbReference>
<proteinExistence type="inferred from homology"/>
<dbReference type="InterPro" id="IPR011057">
    <property type="entry name" value="Mss4-like_sf"/>
</dbReference>
<gene>
    <name evidence="6" type="ORF">HNQ51_002814</name>
</gene>
<evidence type="ECO:0000313" key="7">
    <source>
        <dbReference type="Proteomes" id="UP000554837"/>
    </source>
</evidence>
<dbReference type="Gene3D" id="3.90.1590.10">
    <property type="entry name" value="glutathione-dependent formaldehyde- activating enzyme (gfa)"/>
    <property type="match status" value="1"/>
</dbReference>
<name>A0A840S528_9BURK</name>
<keyword evidence="3" id="KW-0862">Zinc</keyword>
<dbReference type="GO" id="GO:0046872">
    <property type="term" value="F:metal ion binding"/>
    <property type="evidence" value="ECO:0007669"/>
    <property type="project" value="UniProtKB-KW"/>
</dbReference>
<keyword evidence="2" id="KW-0479">Metal-binding</keyword>
<dbReference type="PANTHER" id="PTHR33337">
    <property type="entry name" value="GFA DOMAIN-CONTAINING PROTEIN"/>
    <property type="match status" value="1"/>
</dbReference>
<organism evidence="6 7">
    <name type="scientific">Inhella inkyongensis</name>
    <dbReference type="NCBI Taxonomy" id="392593"/>
    <lineage>
        <taxon>Bacteria</taxon>
        <taxon>Pseudomonadati</taxon>
        <taxon>Pseudomonadota</taxon>
        <taxon>Betaproteobacteria</taxon>
        <taxon>Burkholderiales</taxon>
        <taxon>Sphaerotilaceae</taxon>
        <taxon>Inhella</taxon>
    </lineage>
</organism>
<accession>A0A840S528</accession>
<dbReference type="PANTHER" id="PTHR33337:SF40">
    <property type="entry name" value="CENP-V_GFA DOMAIN-CONTAINING PROTEIN-RELATED"/>
    <property type="match status" value="1"/>
</dbReference>
<dbReference type="AlphaFoldDB" id="A0A840S528"/>
<dbReference type="InterPro" id="IPR006913">
    <property type="entry name" value="CENP-V/GFA"/>
</dbReference>
<comment type="caution">
    <text evidence="6">The sequence shown here is derived from an EMBL/GenBank/DDBJ whole genome shotgun (WGS) entry which is preliminary data.</text>
</comment>
<evidence type="ECO:0000259" key="5">
    <source>
        <dbReference type="PROSITE" id="PS51891"/>
    </source>
</evidence>
<evidence type="ECO:0000256" key="4">
    <source>
        <dbReference type="ARBA" id="ARBA00023239"/>
    </source>
</evidence>
<evidence type="ECO:0000313" key="6">
    <source>
        <dbReference type="EMBL" id="MBB5205495.1"/>
    </source>
</evidence>
<dbReference type="Proteomes" id="UP000554837">
    <property type="component" value="Unassembled WGS sequence"/>
</dbReference>